<dbReference type="Gene3D" id="2.130.10.10">
    <property type="entry name" value="YVTN repeat-like/Quinoprotein amine dehydrogenase"/>
    <property type="match status" value="1"/>
</dbReference>
<dbReference type="PANTHER" id="PTHR14381:SF1">
    <property type="entry name" value="F-BOX_WD REPEAT-CONTAINING PROTEIN 4"/>
    <property type="match status" value="1"/>
</dbReference>
<dbReference type="InterPro" id="IPR036047">
    <property type="entry name" value="F-box-like_dom_sf"/>
</dbReference>
<dbReference type="GO" id="GO:0019005">
    <property type="term" value="C:SCF ubiquitin ligase complex"/>
    <property type="evidence" value="ECO:0007669"/>
    <property type="project" value="TreeGrafter"/>
</dbReference>
<sequence length="541" mass="62194">MSAEKPNSEKDLSKTQTQEKAETEKVLVAKTHFKNIKILKTSPEETQSHPEDHSAQCESREISAHHDFSFQASNEMMCKSVSTMKQNSKVSSYSSLNCADEHNLEKEQCVARKFSPVKKFTFGVQSTHSNSLLHHKEFEPKRHIVNVIALPDDVLFLIFKNLRPIDLCRLCSVCQRFFILASKDSVWLHHARKVPINIEKSSFKWQYPSVKEFYRVATNWHLGKYREVFAVKSHYRDKLIPWIQKTDDSLWFSYGSKICNFTYHPSGNIHEQKARCLLGMKGDVTRFSVKNNLVISGCRDGSIYSWDTSGNQLFHYKHVHNSDTQCVDFTDNVVISGSRDGTCKILQLDSSSNDDVVLRTYDAGERVWCLSISPCQSFFAAGLAGCLDDPPVVLWDLESSHCLGHLSVNHRRGAGVYDLKFESPHELLTCGYDTFMRLWDLRIQKCVNQWEEPYDSALYCIETDNNTLAVGTARHGMVRLWDKRKMEPLQVYYSNKCNSPVYSLAMDYGHLYLALDLGLNLMDFTSYQTPRAHRPFNYIHS</sequence>
<dbReference type="AlphaFoldDB" id="A0AAV2H5G5"/>
<accession>A0AAV2H5G5</accession>
<dbReference type="PROSITE" id="PS50181">
    <property type="entry name" value="FBOX"/>
    <property type="match status" value="1"/>
</dbReference>
<dbReference type="Gene3D" id="1.20.1280.50">
    <property type="match status" value="1"/>
</dbReference>
<keyword evidence="4" id="KW-1185">Reference proteome</keyword>
<dbReference type="InterPro" id="IPR001680">
    <property type="entry name" value="WD40_rpt"/>
</dbReference>
<name>A0AAV2H5G5_LYMST</name>
<dbReference type="PANTHER" id="PTHR14381">
    <property type="entry name" value="DACTYLIN"/>
    <property type="match status" value="1"/>
</dbReference>
<dbReference type="SMART" id="SM00256">
    <property type="entry name" value="FBOX"/>
    <property type="match status" value="1"/>
</dbReference>
<dbReference type="SMART" id="SM00320">
    <property type="entry name" value="WD40"/>
    <property type="match status" value="5"/>
</dbReference>
<protein>
    <recommendedName>
        <fullName evidence="2">F-box domain-containing protein</fullName>
    </recommendedName>
</protein>
<dbReference type="Proteomes" id="UP001497497">
    <property type="component" value="Unassembled WGS sequence"/>
</dbReference>
<comment type="caution">
    <text evidence="3">The sequence shown here is derived from an EMBL/GenBank/DDBJ whole genome shotgun (WGS) entry which is preliminary data.</text>
</comment>
<proteinExistence type="predicted"/>
<feature type="domain" description="F-box" evidence="2">
    <location>
        <begin position="144"/>
        <end position="190"/>
    </location>
</feature>
<dbReference type="InterPro" id="IPR015943">
    <property type="entry name" value="WD40/YVTN_repeat-like_dom_sf"/>
</dbReference>
<dbReference type="SUPFAM" id="SSF50978">
    <property type="entry name" value="WD40 repeat-like"/>
    <property type="match status" value="1"/>
</dbReference>
<evidence type="ECO:0000259" key="2">
    <source>
        <dbReference type="PROSITE" id="PS50181"/>
    </source>
</evidence>
<organism evidence="3 4">
    <name type="scientific">Lymnaea stagnalis</name>
    <name type="common">Great pond snail</name>
    <name type="synonym">Helix stagnalis</name>
    <dbReference type="NCBI Taxonomy" id="6523"/>
    <lineage>
        <taxon>Eukaryota</taxon>
        <taxon>Metazoa</taxon>
        <taxon>Spiralia</taxon>
        <taxon>Lophotrochozoa</taxon>
        <taxon>Mollusca</taxon>
        <taxon>Gastropoda</taxon>
        <taxon>Heterobranchia</taxon>
        <taxon>Euthyneura</taxon>
        <taxon>Panpulmonata</taxon>
        <taxon>Hygrophila</taxon>
        <taxon>Lymnaeoidea</taxon>
        <taxon>Lymnaeidae</taxon>
        <taxon>Lymnaea</taxon>
    </lineage>
</organism>
<dbReference type="EMBL" id="CAXITT010000021">
    <property type="protein sequence ID" value="CAL1527739.1"/>
    <property type="molecule type" value="Genomic_DNA"/>
</dbReference>
<dbReference type="InterPro" id="IPR036322">
    <property type="entry name" value="WD40_repeat_dom_sf"/>
</dbReference>
<dbReference type="InterPro" id="IPR052301">
    <property type="entry name" value="SCF_F-box/WD-repeat"/>
</dbReference>
<evidence type="ECO:0000313" key="3">
    <source>
        <dbReference type="EMBL" id="CAL1527739.1"/>
    </source>
</evidence>
<feature type="region of interest" description="Disordered" evidence="1">
    <location>
        <begin position="1"/>
        <end position="25"/>
    </location>
</feature>
<gene>
    <name evidence="3" type="ORF">GSLYS_00001909001</name>
</gene>
<dbReference type="Pfam" id="PF12937">
    <property type="entry name" value="F-box-like"/>
    <property type="match status" value="1"/>
</dbReference>
<dbReference type="FunFam" id="2.130.10.10:FF:002194">
    <property type="entry name" value="Uncharacterized protein"/>
    <property type="match status" value="1"/>
</dbReference>
<dbReference type="InterPro" id="IPR001810">
    <property type="entry name" value="F-box_dom"/>
</dbReference>
<dbReference type="SUPFAM" id="SSF81383">
    <property type="entry name" value="F-box domain"/>
    <property type="match status" value="1"/>
</dbReference>
<evidence type="ECO:0000256" key="1">
    <source>
        <dbReference type="SAM" id="MobiDB-lite"/>
    </source>
</evidence>
<evidence type="ECO:0000313" key="4">
    <source>
        <dbReference type="Proteomes" id="UP001497497"/>
    </source>
</evidence>
<reference evidence="3 4" key="1">
    <citation type="submission" date="2024-04" db="EMBL/GenBank/DDBJ databases">
        <authorList>
            <consortium name="Genoscope - CEA"/>
            <person name="William W."/>
        </authorList>
    </citation>
    <scope>NUCLEOTIDE SEQUENCE [LARGE SCALE GENOMIC DNA]</scope>
</reference>
<dbReference type="Pfam" id="PF00400">
    <property type="entry name" value="WD40"/>
    <property type="match status" value="3"/>
</dbReference>
<dbReference type="GO" id="GO:0031146">
    <property type="term" value="P:SCF-dependent proteasomal ubiquitin-dependent protein catabolic process"/>
    <property type="evidence" value="ECO:0007669"/>
    <property type="project" value="TreeGrafter"/>
</dbReference>